<dbReference type="Gene3D" id="1.10.10.410">
    <property type="match status" value="1"/>
</dbReference>
<dbReference type="SUPFAM" id="SSF89095">
    <property type="entry name" value="GatB/YqeY motif"/>
    <property type="match status" value="1"/>
</dbReference>
<reference evidence="1 2" key="1">
    <citation type="journal article" date="2017" name="Int. J. Syst. Evol. Microbiol.">
        <title>Desulfovibrio senegalensis sp. nov., a mesophilic sulfate reducer isolated from marine sediment.</title>
        <authorList>
            <person name="Thioye A."/>
            <person name="Gam Z.B.A."/>
            <person name="Mbengue M."/>
            <person name="Cayol J.L."/>
            <person name="Joseph-Bartoli M."/>
            <person name="Toure-Kane C."/>
            <person name="Labat M."/>
        </authorList>
    </citation>
    <scope>NUCLEOTIDE SEQUENCE [LARGE SCALE GENOMIC DNA]</scope>
    <source>
        <strain evidence="1 2">DSM 101509</strain>
    </source>
</reference>
<keyword evidence="2" id="KW-1185">Reference proteome</keyword>
<dbReference type="EMBL" id="WAIE01000001">
    <property type="protein sequence ID" value="KAB1443779.1"/>
    <property type="molecule type" value="Genomic_DNA"/>
</dbReference>
<comment type="caution">
    <text evidence="1">The sequence shown here is derived from an EMBL/GenBank/DDBJ whole genome shotgun (WGS) entry which is preliminary data.</text>
</comment>
<evidence type="ECO:0000313" key="2">
    <source>
        <dbReference type="Proteomes" id="UP000438699"/>
    </source>
</evidence>
<proteinExistence type="predicted"/>
<dbReference type="GO" id="GO:0016884">
    <property type="term" value="F:carbon-nitrogen ligase activity, with glutamine as amido-N-donor"/>
    <property type="evidence" value="ECO:0007669"/>
    <property type="project" value="InterPro"/>
</dbReference>
<dbReference type="InterPro" id="IPR042184">
    <property type="entry name" value="YqeY/Aim41_N"/>
</dbReference>
<dbReference type="RefSeq" id="WP_151150152.1">
    <property type="nucleotide sequence ID" value="NZ_WAIE01000001.1"/>
</dbReference>
<dbReference type="Gene3D" id="1.10.1510.10">
    <property type="entry name" value="Uncharacterised protein YqeY/AIM41 PF09424, N-terminal domain"/>
    <property type="match status" value="1"/>
</dbReference>
<dbReference type="InterPro" id="IPR023168">
    <property type="entry name" value="GatB_Yqey_C_2"/>
</dbReference>
<organism evidence="1 2">
    <name type="scientific">Pseudodesulfovibrio senegalensis</name>
    <dbReference type="NCBI Taxonomy" id="1721087"/>
    <lineage>
        <taxon>Bacteria</taxon>
        <taxon>Pseudomonadati</taxon>
        <taxon>Thermodesulfobacteriota</taxon>
        <taxon>Desulfovibrionia</taxon>
        <taxon>Desulfovibrionales</taxon>
        <taxon>Desulfovibrionaceae</taxon>
    </lineage>
</organism>
<dbReference type="InterPro" id="IPR019004">
    <property type="entry name" value="YqeY/Aim41"/>
</dbReference>
<protein>
    <submittedName>
        <fullName evidence="1">GatB/YqeY domain-containing protein</fullName>
    </submittedName>
</protein>
<dbReference type="Proteomes" id="UP000438699">
    <property type="component" value="Unassembled WGS sequence"/>
</dbReference>
<dbReference type="PANTHER" id="PTHR28055">
    <property type="entry name" value="ALTERED INHERITANCE OF MITOCHONDRIA PROTEIN 41, MITOCHONDRIAL"/>
    <property type="match status" value="1"/>
</dbReference>
<dbReference type="OrthoDB" id="9788127at2"/>
<dbReference type="PANTHER" id="PTHR28055:SF1">
    <property type="entry name" value="ALTERED INHERITANCE OF MITOCHONDRIA PROTEIN 41, MITOCHONDRIAL"/>
    <property type="match status" value="1"/>
</dbReference>
<dbReference type="Pfam" id="PF09424">
    <property type="entry name" value="YqeY"/>
    <property type="match status" value="1"/>
</dbReference>
<dbReference type="InterPro" id="IPR003789">
    <property type="entry name" value="Asn/Gln_tRNA_amidoTrase-B-like"/>
</dbReference>
<dbReference type="AlphaFoldDB" id="A0A6N6N9P5"/>
<name>A0A6N6N9P5_9BACT</name>
<gene>
    <name evidence="1" type="ORF">F8A88_05975</name>
</gene>
<accession>A0A6N6N9P5</accession>
<evidence type="ECO:0000313" key="1">
    <source>
        <dbReference type="EMBL" id="KAB1443779.1"/>
    </source>
</evidence>
<sequence length="148" mass="16506">MNLTSRIEKDYIEAYKAKDTVKVAVLRHLKTAIKNRMVEVQAELGDEDVADLIAKQVKQRRDSYDQYIKAGREDLAEVESAEMVALEEYMPKQLTDEELEQAVKDMVEQTGASGMKDMGNVMKALTGAYKGRYDGGKASALVKALLLS</sequence>